<gene>
    <name evidence="2" type="ORF">UK23_41770</name>
</gene>
<comment type="caution">
    <text evidence="2">The sequence shown here is derived from an EMBL/GenBank/DDBJ whole genome shotgun (WGS) entry which is preliminary data.</text>
</comment>
<organism evidence="2 3">
    <name type="scientific">Lentzea aerocolonigenes</name>
    <name type="common">Lechevalieria aerocolonigenes</name>
    <name type="synonym">Saccharothrix aerocolonigenes</name>
    <dbReference type="NCBI Taxonomy" id="68170"/>
    <lineage>
        <taxon>Bacteria</taxon>
        <taxon>Bacillati</taxon>
        <taxon>Actinomycetota</taxon>
        <taxon>Actinomycetes</taxon>
        <taxon>Pseudonocardiales</taxon>
        <taxon>Pseudonocardiaceae</taxon>
        <taxon>Lentzea</taxon>
    </lineage>
</organism>
<protein>
    <recommendedName>
        <fullName evidence="4">Alpha/beta hydrolase</fullName>
    </recommendedName>
</protein>
<reference evidence="2 3" key="1">
    <citation type="submission" date="2015-02" db="EMBL/GenBank/DDBJ databases">
        <authorList>
            <person name="Ju K.-S."/>
            <person name="Doroghazi J.R."/>
            <person name="Metcalf W."/>
        </authorList>
    </citation>
    <scope>NUCLEOTIDE SEQUENCE [LARGE SCALE GENOMIC DNA]</scope>
    <source>
        <strain evidence="2 3">NRRL B-16140</strain>
    </source>
</reference>
<dbReference type="Proteomes" id="UP000033393">
    <property type="component" value="Unassembled WGS sequence"/>
</dbReference>
<evidence type="ECO:0000313" key="3">
    <source>
        <dbReference type="Proteomes" id="UP000033393"/>
    </source>
</evidence>
<dbReference type="EMBL" id="JYJG01000423">
    <property type="protein sequence ID" value="KJK37330.1"/>
    <property type="molecule type" value="Genomic_DNA"/>
</dbReference>
<evidence type="ECO:0008006" key="4">
    <source>
        <dbReference type="Google" id="ProtNLM"/>
    </source>
</evidence>
<name>A0A0F0GDB0_LENAE</name>
<accession>A0A0F0GDB0</accession>
<dbReference type="AlphaFoldDB" id="A0A0F0GDB0"/>
<feature type="chain" id="PRO_5002440916" description="Alpha/beta hydrolase" evidence="1">
    <location>
        <begin position="26"/>
        <end position="92"/>
    </location>
</feature>
<evidence type="ECO:0000313" key="2">
    <source>
        <dbReference type="EMBL" id="KJK37330.1"/>
    </source>
</evidence>
<proteinExistence type="predicted"/>
<keyword evidence="1" id="KW-0732">Signal</keyword>
<feature type="non-terminal residue" evidence="2">
    <location>
        <position position="92"/>
    </location>
</feature>
<evidence type="ECO:0000256" key="1">
    <source>
        <dbReference type="SAM" id="SignalP"/>
    </source>
</evidence>
<feature type="signal peptide" evidence="1">
    <location>
        <begin position="1"/>
        <end position="25"/>
    </location>
</feature>
<sequence length="92" mass="9750">MRKQVAATLAAVTATSLLIAPQAQAQPLQEIQWQKCFDTAPPGLPPGGERLECGSFTAPMDWNNPGNGKTITIAVSRLKPKNGTAKSTVFTN</sequence>
<keyword evidence="3" id="KW-1185">Reference proteome</keyword>